<dbReference type="OrthoDB" id="7201143at2"/>
<evidence type="ECO:0000256" key="6">
    <source>
        <dbReference type="ARBA" id="ARBA00058104"/>
    </source>
</evidence>
<reference evidence="8 9" key="1">
    <citation type="journal article" date="2011" name="J. Bacteriol.">
        <title>Genome sequence of the ethanol-producing Zymomonas mobilis subsp. mobilis lectotype strain ATCC 10988.</title>
        <authorList>
            <person name="Pappas K.M."/>
            <person name="Kouvelis V.N."/>
            <person name="Saunders E."/>
            <person name="Brettin T.S."/>
            <person name="Bruce D."/>
            <person name="Detter C."/>
            <person name="Balakireva M."/>
            <person name="Han C.S."/>
            <person name="Savvakis G."/>
            <person name="Kyrpides N.C."/>
            <person name="Typas M.A."/>
        </authorList>
    </citation>
    <scope>NUCLEOTIDE SEQUENCE [LARGE SCALE GENOMIC DNA]</scope>
    <source>
        <strain evidence="9">ATCC 10988 / DSM 424 / CCUG 17860 / LMG 404 / NCIMB 8938 / NRRL B-806 / ZM1</strain>
    </source>
</reference>
<dbReference type="PANTHER" id="PTHR21427:SF19">
    <property type="entry name" value="UBIQUINONE BIOSYNTHESIS PROTEIN COQ9, MITOCHONDRIAL"/>
    <property type="match status" value="1"/>
</dbReference>
<sequence length="226" mass="26147">MTDSSPSGSNPDEMTLDEIRQAIAPSLPEHVAFDGWSDQALALAAYQHKIPIERARLAFHDGRIQMIDAWFDSVDKALIEKVESLSLDDMRVRDKIQALIMARLEIMQPYREALRRALSILVMPSHVPHSSQLSWHAADLIWKLAGDKSTDFSYYTRRLSLDAIYMATLYVYLDDKDPELANTRQFLARRIGNFMKVHKIKSWFKRSEDSKFSFSRLLGRLRYPNK</sequence>
<evidence type="ECO:0000256" key="1">
    <source>
        <dbReference type="ARBA" id="ARBA00004749"/>
    </source>
</evidence>
<comment type="similarity">
    <text evidence="2">Belongs to the COQ9 family.</text>
</comment>
<dbReference type="Pfam" id="PF08511">
    <property type="entry name" value="COQ9"/>
    <property type="match status" value="1"/>
</dbReference>
<feature type="domain" description="COQ9 C-terminal" evidence="7">
    <location>
        <begin position="127"/>
        <end position="197"/>
    </location>
</feature>
<dbReference type="HOGENOM" id="CLU_057411_3_0_5"/>
<evidence type="ECO:0000256" key="3">
    <source>
        <dbReference type="ARBA" id="ARBA00022688"/>
    </source>
</evidence>
<accession>A0A0H3G2A7</accession>
<keyword evidence="5" id="KW-0446">Lipid-binding</keyword>
<dbReference type="AlphaFoldDB" id="A0A0H3G2A7"/>
<evidence type="ECO:0000313" key="9">
    <source>
        <dbReference type="Proteomes" id="UP000001494"/>
    </source>
</evidence>
<evidence type="ECO:0000313" key="8">
    <source>
        <dbReference type="EMBL" id="AEH62834.1"/>
    </source>
</evidence>
<comment type="pathway">
    <text evidence="1">Cofactor biosynthesis; ubiquinone biosynthesis.</text>
</comment>
<keyword evidence="4" id="KW-0809">Transit peptide</keyword>
<dbReference type="InterPro" id="IPR012762">
    <property type="entry name" value="Ubiq_biosynth_COQ9"/>
</dbReference>
<organism evidence="8 9">
    <name type="scientific">Zymomonas mobilis subsp. mobilis (strain ATCC 10988 / DSM 424 / LMG 404 / NCIMB 8938 / NRRL B-806 / ZM1)</name>
    <dbReference type="NCBI Taxonomy" id="555217"/>
    <lineage>
        <taxon>Bacteria</taxon>
        <taxon>Pseudomonadati</taxon>
        <taxon>Pseudomonadota</taxon>
        <taxon>Alphaproteobacteria</taxon>
        <taxon>Sphingomonadales</taxon>
        <taxon>Zymomonadaceae</taxon>
        <taxon>Zymomonas</taxon>
    </lineage>
</organism>
<name>A0A0H3G2A7_ZYMMA</name>
<dbReference type="GO" id="GO:0008289">
    <property type="term" value="F:lipid binding"/>
    <property type="evidence" value="ECO:0007669"/>
    <property type="project" value="UniProtKB-KW"/>
</dbReference>
<dbReference type="PANTHER" id="PTHR21427">
    <property type="entry name" value="UBIQUINONE BIOSYNTHESIS PROTEIN COQ9, MITOCHONDRIAL"/>
    <property type="match status" value="1"/>
</dbReference>
<dbReference type="EMBL" id="CP002850">
    <property type="protein sequence ID" value="AEH62834.1"/>
    <property type="molecule type" value="Genomic_DNA"/>
</dbReference>
<dbReference type="InterPro" id="IPR013718">
    <property type="entry name" value="COQ9_C"/>
</dbReference>
<dbReference type="Gene3D" id="1.10.357.10">
    <property type="entry name" value="Tetracycline Repressor, domain 2"/>
    <property type="match status" value="1"/>
</dbReference>
<evidence type="ECO:0000256" key="2">
    <source>
        <dbReference type="ARBA" id="ARBA00010766"/>
    </source>
</evidence>
<dbReference type="GO" id="GO:0006744">
    <property type="term" value="P:ubiquinone biosynthetic process"/>
    <property type="evidence" value="ECO:0007669"/>
    <property type="project" value="UniProtKB-KW"/>
</dbReference>
<gene>
    <name evidence="8" type="ordered locus">Zmob_0999</name>
</gene>
<protein>
    <submittedName>
        <fullName evidence="8">RpsU-divergently transcribed protein</fullName>
    </submittedName>
</protein>
<evidence type="ECO:0000256" key="4">
    <source>
        <dbReference type="ARBA" id="ARBA00022946"/>
    </source>
</evidence>
<comment type="function">
    <text evidence="6">Membrane-associated protein that warps the membrane surface to access and bind aromatic isoprenes with high specificity, including ubiquinone (CoQ) isoprene intermediates and presents them directly to COQ7, therefore facilitating the COQ7-mediated hydroxylase step. Participates in the biosynthesis of coenzyme Q, also named ubiquinone, an essential lipid-soluble electron transporter for aerobic cellular respiration.</text>
</comment>
<dbReference type="KEGG" id="zmm:Zmob_0999"/>
<evidence type="ECO:0000259" key="7">
    <source>
        <dbReference type="Pfam" id="PF08511"/>
    </source>
</evidence>
<evidence type="ECO:0000256" key="5">
    <source>
        <dbReference type="ARBA" id="ARBA00023121"/>
    </source>
</evidence>
<dbReference type="Proteomes" id="UP000001494">
    <property type="component" value="Chromosome"/>
</dbReference>
<dbReference type="eggNOG" id="COG5590">
    <property type="taxonomic scope" value="Bacteria"/>
</dbReference>
<dbReference type="RefSeq" id="WP_014500825.1">
    <property type="nucleotide sequence ID" value="NC_017262.1"/>
</dbReference>
<dbReference type="NCBIfam" id="TIGR02396">
    <property type="entry name" value="diverge_rpsU"/>
    <property type="match status" value="1"/>
</dbReference>
<keyword evidence="3" id="KW-0831">Ubiquinone biosynthesis</keyword>
<proteinExistence type="inferred from homology"/>